<keyword evidence="2" id="KW-1185">Reference proteome</keyword>
<comment type="caution">
    <text evidence="1">The sequence shown here is derived from an EMBL/GenBank/DDBJ whole genome shotgun (WGS) entry which is preliminary data.</text>
</comment>
<protein>
    <submittedName>
        <fullName evidence="1">Uncharacterized protein</fullName>
    </submittedName>
</protein>
<gene>
    <name evidence="1" type="ORF">NARC_10307</name>
</gene>
<dbReference type="AlphaFoldDB" id="A0A557SZ70"/>
<accession>A0A557SZ70</accession>
<proteinExistence type="predicted"/>
<sequence>MYDTTSTANYFSSLSGVYNIYIQIVFDDNNKKRCSTTEETETLMEFTR</sequence>
<dbReference type="EMBL" id="VOAH01000001">
    <property type="protein sequence ID" value="TVP41901.1"/>
    <property type="molecule type" value="Genomic_DNA"/>
</dbReference>
<reference evidence="1 2" key="1">
    <citation type="journal article" date="2019" name="Front. Microbiol.">
        <title>Ammonia Oxidation by the Arctic Terrestrial Thaumarchaeote Candidatus Nitrosocosmicus arcticus Is Stimulated by Increasing Temperatures.</title>
        <authorList>
            <person name="Alves R.J.E."/>
            <person name="Kerou M."/>
            <person name="Zappe A."/>
            <person name="Bittner R."/>
            <person name="Abby S.S."/>
            <person name="Schmidt H.A."/>
            <person name="Pfeifer K."/>
            <person name="Schleper C."/>
        </authorList>
    </citation>
    <scope>NUCLEOTIDE SEQUENCE [LARGE SCALE GENOMIC DNA]</scope>
    <source>
        <strain evidence="1 2">Kfb</strain>
    </source>
</reference>
<evidence type="ECO:0000313" key="1">
    <source>
        <dbReference type="EMBL" id="TVP41901.1"/>
    </source>
</evidence>
<name>A0A557SZ70_9ARCH</name>
<dbReference type="Proteomes" id="UP000315289">
    <property type="component" value="Unassembled WGS sequence"/>
</dbReference>
<organism evidence="1 2">
    <name type="scientific">Candidatus Nitrosocosmicus arcticus</name>
    <dbReference type="NCBI Taxonomy" id="2035267"/>
    <lineage>
        <taxon>Archaea</taxon>
        <taxon>Nitrososphaerota</taxon>
        <taxon>Nitrososphaeria</taxon>
        <taxon>Nitrososphaerales</taxon>
        <taxon>Nitrososphaeraceae</taxon>
        <taxon>Candidatus Nitrosocosmicus</taxon>
    </lineage>
</organism>
<evidence type="ECO:0000313" key="2">
    <source>
        <dbReference type="Proteomes" id="UP000315289"/>
    </source>
</evidence>